<feature type="region of interest" description="Disordered" evidence="1">
    <location>
        <begin position="238"/>
        <end position="273"/>
    </location>
</feature>
<feature type="region of interest" description="Disordered" evidence="1">
    <location>
        <begin position="485"/>
        <end position="563"/>
    </location>
</feature>
<dbReference type="Proteomes" id="UP001050691">
    <property type="component" value="Unassembled WGS sequence"/>
</dbReference>
<comment type="caution">
    <text evidence="2">The sequence shown here is derived from an EMBL/GenBank/DDBJ whole genome shotgun (WGS) entry which is preliminary data.</text>
</comment>
<feature type="compositionally biased region" description="Acidic residues" evidence="1">
    <location>
        <begin position="535"/>
        <end position="556"/>
    </location>
</feature>
<feature type="compositionally biased region" description="Basic residues" evidence="1">
    <location>
        <begin position="254"/>
        <end position="264"/>
    </location>
</feature>
<protein>
    <submittedName>
        <fullName evidence="2">Uncharacterized protein</fullName>
    </submittedName>
</protein>
<organism evidence="2 3">
    <name type="scientific">Clathrus columnatus</name>
    <dbReference type="NCBI Taxonomy" id="1419009"/>
    <lineage>
        <taxon>Eukaryota</taxon>
        <taxon>Fungi</taxon>
        <taxon>Dikarya</taxon>
        <taxon>Basidiomycota</taxon>
        <taxon>Agaricomycotina</taxon>
        <taxon>Agaricomycetes</taxon>
        <taxon>Phallomycetidae</taxon>
        <taxon>Phallales</taxon>
        <taxon>Clathraceae</taxon>
        <taxon>Clathrus</taxon>
    </lineage>
</organism>
<evidence type="ECO:0000256" key="1">
    <source>
        <dbReference type="SAM" id="MobiDB-lite"/>
    </source>
</evidence>
<evidence type="ECO:0000313" key="2">
    <source>
        <dbReference type="EMBL" id="GJJ14310.1"/>
    </source>
</evidence>
<keyword evidence="3" id="KW-1185">Reference proteome</keyword>
<evidence type="ECO:0000313" key="3">
    <source>
        <dbReference type="Proteomes" id="UP001050691"/>
    </source>
</evidence>
<name>A0AAV5AIX4_9AGAM</name>
<dbReference type="AlphaFoldDB" id="A0AAV5AIX4"/>
<feature type="compositionally biased region" description="Low complexity" evidence="1">
    <location>
        <begin position="496"/>
        <end position="513"/>
    </location>
</feature>
<sequence>MPSLTRNSPTGEVEVQVQDASNTLLPSIVSNQAYLNLLTKRKNGMGLVLTVQSQTLDEQLDPDFLNLPNTPKLPTPEEMLSYLNAPPSEPCPFKTPPSPKQVNLLESKAEENVVMKRGNIPEHGEDIYKRPNLSLAMNRLRFRSPPPVFANYRSTASIQNDDDDDSLMNLIDPLSEDTSPLSRTGILKRHQNVNAKIIKKRKPFEKSRKERLVGSNAPLVFNAHCTREARESKLLKQKRKQRRERAVKLGKSSMNKKKPRKGNHYVRSSATPGYDATAYNSETEAPGDNNIGHLSSIKAAFLAKVKTNWDEVIRLYLDGKLEQIKHRQVDTNTNHLNNSGHKSTSTPQGMEFFRSMEAFRSNARTHIQNLMFPNHSKGITVRVPWKTLGIWLYIEKKRFINWDKNIPFVKFDSMFISHLRVRQLQDMLLIDLVDWSKDEVNFGTDQIPLVLDQNGRVLVKVGDLPRLYSGYTTILEQPVLRNPDEESITGSQYETRSSTSSSSSASNSSSVLSRVKRKRRTRSSKKRIAIAGLDGDSDSDSTSEDEGSSYETEDTESDHIKRIVKTNKRCKRVYQPELM</sequence>
<gene>
    <name evidence="2" type="ORF">Clacol_008574</name>
</gene>
<proteinExistence type="predicted"/>
<feature type="compositionally biased region" description="Basic residues" evidence="1">
    <location>
        <begin position="514"/>
        <end position="528"/>
    </location>
</feature>
<reference evidence="2" key="1">
    <citation type="submission" date="2021-10" db="EMBL/GenBank/DDBJ databases">
        <title>De novo Genome Assembly of Clathrus columnatus (Basidiomycota, Fungi) Using Illumina and Nanopore Sequence Data.</title>
        <authorList>
            <person name="Ogiso-Tanaka E."/>
            <person name="Itagaki H."/>
            <person name="Hosoya T."/>
            <person name="Hosaka K."/>
        </authorList>
    </citation>
    <scope>NUCLEOTIDE SEQUENCE</scope>
    <source>
        <strain evidence="2">MO-923</strain>
    </source>
</reference>
<dbReference type="EMBL" id="BPWL01000009">
    <property type="protein sequence ID" value="GJJ14310.1"/>
    <property type="molecule type" value="Genomic_DNA"/>
</dbReference>
<accession>A0AAV5AIX4</accession>